<protein>
    <submittedName>
        <fullName evidence="2">Uncharacterized protein</fullName>
    </submittedName>
</protein>
<keyword evidence="3" id="KW-1185">Reference proteome</keyword>
<feature type="region of interest" description="Disordered" evidence="1">
    <location>
        <begin position="231"/>
        <end position="251"/>
    </location>
</feature>
<dbReference type="AlphaFoldDB" id="A0ABD2ZW76"/>
<dbReference type="Proteomes" id="UP001630127">
    <property type="component" value="Unassembled WGS sequence"/>
</dbReference>
<evidence type="ECO:0000256" key="1">
    <source>
        <dbReference type="SAM" id="MobiDB-lite"/>
    </source>
</evidence>
<dbReference type="EMBL" id="JBJUIK010000007">
    <property type="protein sequence ID" value="KAL3523268.1"/>
    <property type="molecule type" value="Genomic_DNA"/>
</dbReference>
<proteinExistence type="predicted"/>
<evidence type="ECO:0000313" key="2">
    <source>
        <dbReference type="EMBL" id="KAL3523268.1"/>
    </source>
</evidence>
<evidence type="ECO:0000313" key="3">
    <source>
        <dbReference type="Proteomes" id="UP001630127"/>
    </source>
</evidence>
<gene>
    <name evidence="2" type="ORF">ACH5RR_016102</name>
</gene>
<sequence>MAKTSLESSFLKKTILSQLSQVGHRIGKFLTIDTRTESSERGHSPDVCNVRSNKNTSDPPPKVTSFLAPPAQGSIDDSLGPWTLVSSRRKKCKPYNIPAAKQPQLKHQNDHEAPITSRTFYRSKAPVGDVALVGILQSPVLHSRTLPSRLRGITSEPSQLVENNKPFVSKPPKQTFEPKHKPQNNTKQTANLLQSGHNSALKQVCGGLLSKDKTSLGVEGSDGNEEAILNCSSDDHLSNPSISNKDLHVEC</sequence>
<comment type="caution">
    <text evidence="2">The sequence shown here is derived from an EMBL/GenBank/DDBJ whole genome shotgun (WGS) entry which is preliminary data.</text>
</comment>
<accession>A0ABD2ZW76</accession>
<organism evidence="2 3">
    <name type="scientific">Cinchona calisaya</name>
    <dbReference type="NCBI Taxonomy" id="153742"/>
    <lineage>
        <taxon>Eukaryota</taxon>
        <taxon>Viridiplantae</taxon>
        <taxon>Streptophyta</taxon>
        <taxon>Embryophyta</taxon>
        <taxon>Tracheophyta</taxon>
        <taxon>Spermatophyta</taxon>
        <taxon>Magnoliopsida</taxon>
        <taxon>eudicotyledons</taxon>
        <taxon>Gunneridae</taxon>
        <taxon>Pentapetalae</taxon>
        <taxon>asterids</taxon>
        <taxon>lamiids</taxon>
        <taxon>Gentianales</taxon>
        <taxon>Rubiaceae</taxon>
        <taxon>Cinchonoideae</taxon>
        <taxon>Cinchoneae</taxon>
        <taxon>Cinchona</taxon>
    </lineage>
</organism>
<feature type="region of interest" description="Disordered" evidence="1">
    <location>
        <begin position="162"/>
        <end position="186"/>
    </location>
</feature>
<name>A0ABD2ZW76_9GENT</name>
<reference evidence="2 3" key="1">
    <citation type="submission" date="2024-11" db="EMBL/GenBank/DDBJ databases">
        <title>A near-complete genome assembly of Cinchona calisaya.</title>
        <authorList>
            <person name="Lian D.C."/>
            <person name="Zhao X.W."/>
            <person name="Wei L."/>
        </authorList>
    </citation>
    <scope>NUCLEOTIDE SEQUENCE [LARGE SCALE GENOMIC DNA]</scope>
    <source>
        <tissue evidence="2">Nenye</tissue>
    </source>
</reference>
<feature type="region of interest" description="Disordered" evidence="1">
    <location>
        <begin position="36"/>
        <end position="62"/>
    </location>
</feature>